<evidence type="ECO:0000313" key="2">
    <source>
        <dbReference type="EMBL" id="KAK9838310.1"/>
    </source>
</evidence>
<reference evidence="2 3" key="1">
    <citation type="journal article" date="2024" name="Nat. Commun.">
        <title>Phylogenomics reveals the evolutionary origins of lichenization in chlorophyte algae.</title>
        <authorList>
            <person name="Puginier C."/>
            <person name="Libourel C."/>
            <person name="Otte J."/>
            <person name="Skaloud P."/>
            <person name="Haon M."/>
            <person name="Grisel S."/>
            <person name="Petersen M."/>
            <person name="Berrin J.G."/>
            <person name="Delaux P.M."/>
            <person name="Dal Grande F."/>
            <person name="Keller J."/>
        </authorList>
    </citation>
    <scope>NUCLEOTIDE SEQUENCE [LARGE SCALE GENOMIC DNA]</scope>
    <source>
        <strain evidence="2 3">SAG 245.80</strain>
    </source>
</reference>
<accession>A0AAW1RXE0</accession>
<feature type="region of interest" description="Disordered" evidence="1">
    <location>
        <begin position="1"/>
        <end position="36"/>
    </location>
</feature>
<comment type="caution">
    <text evidence="2">The sequence shown here is derived from an EMBL/GenBank/DDBJ whole genome shotgun (WGS) entry which is preliminary data.</text>
</comment>
<protein>
    <submittedName>
        <fullName evidence="2">Uncharacterized protein</fullName>
    </submittedName>
</protein>
<organism evidence="2 3">
    <name type="scientific">Elliptochloris bilobata</name>
    <dbReference type="NCBI Taxonomy" id="381761"/>
    <lineage>
        <taxon>Eukaryota</taxon>
        <taxon>Viridiplantae</taxon>
        <taxon>Chlorophyta</taxon>
        <taxon>core chlorophytes</taxon>
        <taxon>Trebouxiophyceae</taxon>
        <taxon>Trebouxiophyceae incertae sedis</taxon>
        <taxon>Elliptochloris clade</taxon>
        <taxon>Elliptochloris</taxon>
    </lineage>
</organism>
<sequence>MWTNTAAHEWHQGGGIGAAGTGASAEPNTGSTAGVGQYSSVANKVKGAIPETWEHEAKKEHPHTRPHLEKDQTNVGGLGNEGIAPGAGGMHTEAMGHHGSHFTGAPTGAGGTHIDSAAGHTAPSTGATTGAGVHTGAGHKESVKEKEEEPRT</sequence>
<evidence type="ECO:0000256" key="1">
    <source>
        <dbReference type="SAM" id="MobiDB-lite"/>
    </source>
</evidence>
<name>A0AAW1RXE0_9CHLO</name>
<proteinExistence type="predicted"/>
<feature type="compositionally biased region" description="Low complexity" evidence="1">
    <location>
        <begin position="117"/>
        <end position="136"/>
    </location>
</feature>
<gene>
    <name evidence="2" type="ORF">WJX81_003634</name>
</gene>
<feature type="region of interest" description="Disordered" evidence="1">
    <location>
        <begin position="49"/>
        <end position="152"/>
    </location>
</feature>
<evidence type="ECO:0000313" key="3">
    <source>
        <dbReference type="Proteomes" id="UP001445335"/>
    </source>
</evidence>
<feature type="compositionally biased region" description="Basic and acidic residues" evidence="1">
    <location>
        <begin position="138"/>
        <end position="152"/>
    </location>
</feature>
<dbReference type="EMBL" id="JALJOU010000019">
    <property type="protein sequence ID" value="KAK9838310.1"/>
    <property type="molecule type" value="Genomic_DNA"/>
</dbReference>
<feature type="compositionally biased region" description="Polar residues" evidence="1">
    <location>
        <begin position="26"/>
        <end position="36"/>
    </location>
</feature>
<dbReference type="AlphaFoldDB" id="A0AAW1RXE0"/>
<keyword evidence="3" id="KW-1185">Reference proteome</keyword>
<dbReference type="Proteomes" id="UP001445335">
    <property type="component" value="Unassembled WGS sequence"/>
</dbReference>
<feature type="compositionally biased region" description="Gly residues" evidence="1">
    <location>
        <begin position="76"/>
        <end position="89"/>
    </location>
</feature>